<dbReference type="InterPro" id="IPR044925">
    <property type="entry name" value="His-Me_finger_sf"/>
</dbReference>
<dbReference type="Proteomes" id="UP000219072">
    <property type="component" value="Unassembled WGS sequence"/>
</dbReference>
<keyword evidence="2" id="KW-1185">Reference proteome</keyword>
<dbReference type="GO" id="GO:0004519">
    <property type="term" value="F:endonuclease activity"/>
    <property type="evidence" value="ECO:0007669"/>
    <property type="project" value="UniProtKB-KW"/>
</dbReference>
<dbReference type="InterPro" id="IPR004211">
    <property type="entry name" value="Endonuclease_7"/>
</dbReference>
<gene>
    <name evidence="1" type="ORF">SAMN06297387_1317</name>
</gene>
<sequence>MWWCLFDLQDGRCACCPAPAQSIDHDHRTGAVRGLLCISCNRREPECADAEQRCAYRHFRCLRAYRQAPPAAGLGWIRLGPEKFRHRADSERPNPSLGSGFLF</sequence>
<keyword evidence="1" id="KW-0378">Hydrolase</keyword>
<accession>A0A286E925</accession>
<dbReference type="AlphaFoldDB" id="A0A286E925"/>
<dbReference type="SUPFAM" id="SSF54060">
    <property type="entry name" value="His-Me finger endonucleases"/>
    <property type="match status" value="1"/>
</dbReference>
<name>A0A286E925_9ACTN</name>
<dbReference type="EMBL" id="OCNE01000031">
    <property type="protein sequence ID" value="SOD67407.1"/>
    <property type="molecule type" value="Genomic_DNA"/>
</dbReference>
<dbReference type="Gene3D" id="3.40.1800.10">
    <property type="entry name" value="His-Me finger endonucleases"/>
    <property type="match status" value="1"/>
</dbReference>
<proteinExistence type="predicted"/>
<reference evidence="1 2" key="1">
    <citation type="submission" date="2017-09" db="EMBL/GenBank/DDBJ databases">
        <authorList>
            <person name="Ehlers B."/>
            <person name="Leendertz F.H."/>
        </authorList>
    </citation>
    <scope>NUCLEOTIDE SEQUENCE [LARGE SCALE GENOMIC DNA]</scope>
    <source>
        <strain evidence="1 2">CGMCC 4.7095</strain>
    </source>
</reference>
<evidence type="ECO:0000313" key="2">
    <source>
        <dbReference type="Proteomes" id="UP000219072"/>
    </source>
</evidence>
<evidence type="ECO:0000313" key="1">
    <source>
        <dbReference type="EMBL" id="SOD67407.1"/>
    </source>
</evidence>
<organism evidence="1 2">
    <name type="scientific">Streptomyces zhaozhouensis</name>
    <dbReference type="NCBI Taxonomy" id="1300267"/>
    <lineage>
        <taxon>Bacteria</taxon>
        <taxon>Bacillati</taxon>
        <taxon>Actinomycetota</taxon>
        <taxon>Actinomycetes</taxon>
        <taxon>Kitasatosporales</taxon>
        <taxon>Streptomycetaceae</taxon>
        <taxon>Streptomyces</taxon>
    </lineage>
</organism>
<dbReference type="InterPro" id="IPR038563">
    <property type="entry name" value="Endonuclease_7_sf"/>
</dbReference>
<keyword evidence="1" id="KW-0540">Nuclease</keyword>
<dbReference type="RefSeq" id="WP_245880835.1">
    <property type="nucleotide sequence ID" value="NZ_OCNE01000031.1"/>
</dbReference>
<dbReference type="Pfam" id="PF02945">
    <property type="entry name" value="Endonuclease_7"/>
    <property type="match status" value="1"/>
</dbReference>
<keyword evidence="1" id="KW-0255">Endonuclease</keyword>
<protein>
    <submittedName>
        <fullName evidence="1">Recombination endonuclease VII</fullName>
    </submittedName>
</protein>